<protein>
    <submittedName>
        <fullName evidence="1">PDC sensor domain-containing protein</fullName>
    </submittedName>
</protein>
<dbReference type="CDD" id="cd18773">
    <property type="entry name" value="PDC1_HK_sensor"/>
    <property type="match status" value="1"/>
</dbReference>
<accession>A0AAU7JJX2</accession>
<proteinExistence type="predicted"/>
<name>A0AAU7JJX2_9HYPH</name>
<dbReference type="Gene3D" id="3.30.450.20">
    <property type="entry name" value="PAS domain"/>
    <property type="match status" value="1"/>
</dbReference>
<gene>
    <name evidence="1" type="ORF">ABEG18_05670</name>
</gene>
<organism evidence="1">
    <name type="scientific">Alsobacter sp. KACC 23698</name>
    <dbReference type="NCBI Taxonomy" id="3149229"/>
    <lineage>
        <taxon>Bacteria</taxon>
        <taxon>Pseudomonadati</taxon>
        <taxon>Pseudomonadota</taxon>
        <taxon>Alphaproteobacteria</taxon>
        <taxon>Hyphomicrobiales</taxon>
        <taxon>Alsobacteraceae</taxon>
        <taxon>Alsobacter</taxon>
    </lineage>
</organism>
<sequence>MLKVASVLVPLAFFAFGAGQSYHQRLREAAQSVERTVDILDQQARRVFEVQDLILQQTDDRVAAMTWDEIGSSETLHQWLKAMDDRVAQIDVVWLIDPQGHGRIPAASSPLPQPPGWRTAIISGRCSPEPPVLSSASLDRAAPLSVTCS</sequence>
<dbReference type="RefSeq" id="WP_406857124.1">
    <property type="nucleotide sequence ID" value="NZ_CP157484.1"/>
</dbReference>
<reference evidence="1" key="1">
    <citation type="submission" date="2024-05" db="EMBL/GenBank/DDBJ databases">
        <authorList>
            <person name="Kim S."/>
            <person name="Heo J."/>
            <person name="Choi H."/>
            <person name="Choi Y."/>
            <person name="Kwon S.-W."/>
            <person name="Kim Y."/>
        </authorList>
    </citation>
    <scope>NUCLEOTIDE SEQUENCE</scope>
    <source>
        <strain evidence="1">KACC 23698</strain>
    </source>
</reference>
<dbReference type="AlphaFoldDB" id="A0AAU7JJX2"/>
<dbReference type="EMBL" id="CP157484">
    <property type="protein sequence ID" value="XBO40269.1"/>
    <property type="molecule type" value="Genomic_DNA"/>
</dbReference>
<evidence type="ECO:0000313" key="1">
    <source>
        <dbReference type="EMBL" id="XBO40269.1"/>
    </source>
</evidence>